<gene>
    <name evidence="1" type="ORF">FYJ37_14700</name>
</gene>
<evidence type="ECO:0000313" key="1">
    <source>
        <dbReference type="EMBL" id="MSS41544.1"/>
    </source>
</evidence>
<dbReference type="Proteomes" id="UP000462363">
    <property type="component" value="Unassembled WGS sequence"/>
</dbReference>
<reference evidence="1 2" key="1">
    <citation type="submission" date="2019-08" db="EMBL/GenBank/DDBJ databases">
        <title>In-depth cultivation of the pig gut microbiome towards novel bacterial diversity and tailored functional studies.</title>
        <authorList>
            <person name="Wylensek D."/>
            <person name="Hitch T.C.A."/>
            <person name="Clavel T."/>
        </authorList>
    </citation>
    <scope>NUCLEOTIDE SEQUENCE [LARGE SCALE GENOMIC DNA]</scope>
    <source>
        <strain evidence="1 2">BL-389-WT-3D</strain>
    </source>
</reference>
<dbReference type="EMBL" id="VUMB01000039">
    <property type="protein sequence ID" value="MSS41544.1"/>
    <property type="molecule type" value="Genomic_DNA"/>
</dbReference>
<organism evidence="1 2">
    <name type="scientific">Clostridium scindens (strain JCM 10418 / VPI 12708)</name>
    <dbReference type="NCBI Taxonomy" id="29347"/>
    <lineage>
        <taxon>Bacteria</taxon>
        <taxon>Bacillati</taxon>
        <taxon>Bacillota</taxon>
        <taxon>Clostridia</taxon>
        <taxon>Lachnospirales</taxon>
        <taxon>Lachnospiraceae</taxon>
    </lineage>
</organism>
<comment type="caution">
    <text evidence="1">The sequence shown here is derived from an EMBL/GenBank/DDBJ whole genome shotgun (WGS) entry which is preliminary data.</text>
</comment>
<evidence type="ECO:0008006" key="3">
    <source>
        <dbReference type="Google" id="ProtNLM"/>
    </source>
</evidence>
<evidence type="ECO:0000313" key="2">
    <source>
        <dbReference type="Proteomes" id="UP000462363"/>
    </source>
</evidence>
<protein>
    <recommendedName>
        <fullName evidence="3">Integrase catalytic domain-containing protein</fullName>
    </recommendedName>
</protein>
<accession>A0A844FDH5</accession>
<dbReference type="AlphaFoldDB" id="A0A844FDH5"/>
<name>A0A844FDH5_CLOSV</name>
<sequence>MKSTIKYSNNGCTRQAANPQYIAENILNREFTADMPNEKWLTDVTEFKYYVGPVVHKIYLSAILDLYEKSECTSTLP</sequence>
<proteinExistence type="predicted"/>